<dbReference type="PROSITE" id="PS51192">
    <property type="entry name" value="HELICASE_ATP_BIND_1"/>
    <property type="match status" value="1"/>
</dbReference>
<evidence type="ECO:0000313" key="4">
    <source>
        <dbReference type="EMBL" id="TCC22651.1"/>
    </source>
</evidence>
<accession>A0ABY2A6W2</accession>
<gene>
    <name evidence="4" type="ORF">E0H58_19875</name>
</gene>
<dbReference type="Proteomes" id="UP000292385">
    <property type="component" value="Unassembled WGS sequence"/>
</dbReference>
<organism evidence="4 5">
    <name type="scientific">Kribbella speibonae</name>
    <dbReference type="NCBI Taxonomy" id="1572660"/>
    <lineage>
        <taxon>Bacteria</taxon>
        <taxon>Bacillati</taxon>
        <taxon>Actinomycetota</taxon>
        <taxon>Actinomycetes</taxon>
        <taxon>Propionibacteriales</taxon>
        <taxon>Kribbellaceae</taxon>
        <taxon>Kribbella</taxon>
    </lineage>
</organism>
<dbReference type="SMART" id="SM00487">
    <property type="entry name" value="DEXDc"/>
    <property type="match status" value="1"/>
</dbReference>
<reference evidence="4 5" key="1">
    <citation type="submission" date="2019-02" db="EMBL/GenBank/DDBJ databases">
        <title>Kribbella capetownensis sp. nov. and Kribbella speibonae sp. nov., isolated from soil.</title>
        <authorList>
            <person name="Curtis S.M."/>
            <person name="Norton I."/>
            <person name="Everest G.J."/>
            <person name="Meyers P.R."/>
        </authorList>
    </citation>
    <scope>NUCLEOTIDE SEQUENCE [LARGE SCALE GENOMIC DNA]</scope>
    <source>
        <strain evidence="4 5">SK5</strain>
    </source>
</reference>
<evidence type="ECO:0000313" key="5">
    <source>
        <dbReference type="Proteomes" id="UP000292385"/>
    </source>
</evidence>
<evidence type="ECO:0000256" key="2">
    <source>
        <dbReference type="ARBA" id="ARBA00022840"/>
    </source>
</evidence>
<dbReference type="SMART" id="SM00490">
    <property type="entry name" value="HELICc"/>
    <property type="match status" value="1"/>
</dbReference>
<sequence>MQPTDPTNPTKLARDLRDVFLKYFDTAFWLDDDILMRRRRKLLDAPGALVGDVMIEPVMPYANTHLLTEVANQAGIDPEIARLVGEAVFPDVPAQGLRLREHQAESILRSFRPALSDGRNVIVTSGTGSGKTESFLMPLLLRLMQEAAGWSAQHGADWWWSSASPAWSPMRHAETRDAAVRTLILYPTNALVEDQMTRLRRAVRALRTSALRTPIWFGRYTGSTTGSRRSPRGKQAVAEAAAELNALERDIDGLWAAVAGTNGQHRPGQEGLQGIDLNQFQDPRSGEMLTRWDMIADPPDILVTNYSMLNSIMMRQFEAPMFEKTAAWLAEPGSIFTLVVDELHLYRGTQGSEVAMIIRSLLRRLGISPDSPKLRIIGTSASLNESSGSMDYLEQFFGVDRSSFSICPGQPLEIEAPSPVTRDDVEAGRRSAAELSCAVALACNDPKEDRLRAASVMDLAARMFPGDPDRMDLLEGVFTQLAIASSQSSDAPLIPLRAHTFVRMPRGVWACSNPDCISPDSSEKSSSGVGRLFTTPAHSCSSCGSRVLELLYCYECGDVSLGGFVLQDQGLEVTLAPGPVEESQSGKQIFLRSATEFVWYRPGIVDLGKEWSHAGVKLAFAAASWNPALGLLTRSPIGEPTGVVLTISGQKAGDRVPALPTRCPSCGFIAYQPQAASFTSGRVQSPVRAHTTGPAAATQLYMSQLVRSLAEGREGRETVADAKTIVFTDGRDDAARTAAGVARNHYRDLVRQVLRQKIQAPADHESRLRDMDPAEASARGLAMAKFALMGKDLGVALAPEQEQALSDGLAVLDGDRSVAMSHLYGRVGEEMVRLGANPGGPSPWNRYLENGVDGVTPWYRAFAPPEPGAWPEPPLTQGQEKLMKDLREAVMEAVFDRARRDLESVQIARMAIDGLPRVEGPLTAAEQTELAGSVVRILGMLSRYEGSPKGGVQSTAVMPPPVRRYVDAVAAKHALPADEVAAQLEAIFASGPGGRAVTGWLLRSAAIDSTLVLLPRDDRSWRCRNCNYVHLQPSLGICSNRQCFSPELYEESVDEKRLEEDYYAWLAHRAPRRLSIAELTGQTKPLSVQRDRQRWFKAAFSLDESALADELDALSVTTTMEVGVDIGSLRATMMANMPPQRFNYQQRVGRAGRSGSSFSYALTVCRDRSHDEYYFRRTDRMTGDIPPQPFLDLQRPRIIQRVVAAECLRSAFARLTVPPVWTSASNHGTFGQTTDWPTYRSEIGSLLAAEARVRDVVGRLTAFTRLSDDACETMVQYVTRQLVHQIDKIVEDEAESTDTELSAALARYGVLPMFGFPTRVRNLWSEKIISRDWLQSKVVSDRSLDQAISIFSPGAEVVKDGLVHTVAGFAAYRVEGTIAKAVEPLGTAHRFGRCPKCGRGELEPNGASCPACFEAFEVLALHEPRGFRTTYKARSYTGDGDVALRRSTPVLTVNSQPTRQNQLAKVDLSLYEQSRLVTVNDNFGRGFRFSPADGDTLRADPGSPGQPGLTVIGEIRVTDALLITPRLLDIPTSAVSLHDQPSGRAAYLSFVEIVRRGAQVLLDIDGIELASGLNPIRVPLLAADEPDSKAQVAAAVYLADTAENGAGYATELGNPSVFEEMLNQTYDDAVGQWESGQHRQICDLSCGDCLRSYDNSRRHSHLDWRLALDMLELVTGRALTVARSLPSDLGAFETAARALQGADVGTLHGIPFISRGDRCVLLAHPLWRCDSDWFTDQQASAHVAAHEQFRTVEWEDVRSFRINPLSAWPHLH</sequence>
<evidence type="ECO:0000256" key="1">
    <source>
        <dbReference type="ARBA" id="ARBA00022741"/>
    </source>
</evidence>
<dbReference type="InterPro" id="IPR027417">
    <property type="entry name" value="P-loop_NTPase"/>
</dbReference>
<keyword evidence="5" id="KW-1185">Reference proteome</keyword>
<dbReference type="Pfam" id="PF00271">
    <property type="entry name" value="Helicase_C"/>
    <property type="match status" value="1"/>
</dbReference>
<dbReference type="PANTHER" id="PTHR47957">
    <property type="entry name" value="ATP-DEPENDENT HELICASE HRQ1"/>
    <property type="match status" value="1"/>
</dbReference>
<keyword evidence="2" id="KW-0067">ATP-binding</keyword>
<dbReference type="InterPro" id="IPR014001">
    <property type="entry name" value="Helicase_ATP-bd"/>
</dbReference>
<name>A0ABY2A6W2_9ACTN</name>
<dbReference type="InterPro" id="IPR011545">
    <property type="entry name" value="DEAD/DEAH_box_helicase_dom"/>
</dbReference>
<dbReference type="EMBL" id="SJJY01000004">
    <property type="protein sequence ID" value="TCC22651.1"/>
    <property type="molecule type" value="Genomic_DNA"/>
</dbReference>
<evidence type="ECO:0000259" key="3">
    <source>
        <dbReference type="PROSITE" id="PS51192"/>
    </source>
</evidence>
<keyword evidence="4" id="KW-0378">Hydrolase</keyword>
<protein>
    <submittedName>
        <fullName evidence="4">DEAD/DEAH box helicase</fullName>
    </submittedName>
</protein>
<dbReference type="GO" id="GO:0004386">
    <property type="term" value="F:helicase activity"/>
    <property type="evidence" value="ECO:0007669"/>
    <property type="project" value="UniProtKB-KW"/>
</dbReference>
<feature type="domain" description="Helicase ATP-binding" evidence="3">
    <location>
        <begin position="112"/>
        <end position="401"/>
    </location>
</feature>
<keyword evidence="1" id="KW-0547">Nucleotide-binding</keyword>
<comment type="caution">
    <text evidence="4">The sequence shown here is derived from an EMBL/GenBank/DDBJ whole genome shotgun (WGS) entry which is preliminary data.</text>
</comment>
<dbReference type="PANTHER" id="PTHR47957:SF3">
    <property type="entry name" value="ATP-DEPENDENT HELICASE HRQ1"/>
    <property type="match status" value="1"/>
</dbReference>
<keyword evidence="4" id="KW-0347">Helicase</keyword>
<dbReference type="InterPro" id="IPR001650">
    <property type="entry name" value="Helicase_C-like"/>
</dbReference>
<dbReference type="Gene3D" id="3.40.50.300">
    <property type="entry name" value="P-loop containing nucleotide triphosphate hydrolases"/>
    <property type="match status" value="2"/>
</dbReference>
<dbReference type="RefSeq" id="WP_131462890.1">
    <property type="nucleotide sequence ID" value="NZ_SJJY01000004.1"/>
</dbReference>
<dbReference type="Pfam" id="PF00270">
    <property type="entry name" value="DEAD"/>
    <property type="match status" value="1"/>
</dbReference>
<proteinExistence type="predicted"/>
<dbReference type="SUPFAM" id="SSF52540">
    <property type="entry name" value="P-loop containing nucleoside triphosphate hydrolases"/>
    <property type="match status" value="2"/>
</dbReference>